<organism evidence="2 3">
    <name type="scientific">Hymenobacter jeongseonensis</name>
    <dbReference type="NCBI Taxonomy" id="2791027"/>
    <lineage>
        <taxon>Bacteria</taxon>
        <taxon>Pseudomonadati</taxon>
        <taxon>Bacteroidota</taxon>
        <taxon>Cytophagia</taxon>
        <taxon>Cytophagales</taxon>
        <taxon>Hymenobacteraceae</taxon>
        <taxon>Hymenobacter</taxon>
    </lineage>
</organism>
<dbReference type="RefSeq" id="WP_196282305.1">
    <property type="nucleotide sequence ID" value="NZ_JADQDQ010000004.1"/>
</dbReference>
<proteinExistence type="predicted"/>
<name>A0ABS0IHU2_9BACT</name>
<dbReference type="EMBL" id="JADQDQ010000004">
    <property type="protein sequence ID" value="MBF9237930.1"/>
    <property type="molecule type" value="Genomic_DNA"/>
</dbReference>
<keyword evidence="1" id="KW-0732">Signal</keyword>
<keyword evidence="3" id="KW-1185">Reference proteome</keyword>
<feature type="signal peptide" evidence="1">
    <location>
        <begin position="1"/>
        <end position="26"/>
    </location>
</feature>
<comment type="caution">
    <text evidence="2">The sequence shown here is derived from an EMBL/GenBank/DDBJ whole genome shotgun (WGS) entry which is preliminary data.</text>
</comment>
<accession>A0ABS0IHU2</accession>
<evidence type="ECO:0000313" key="2">
    <source>
        <dbReference type="EMBL" id="MBF9237930.1"/>
    </source>
</evidence>
<evidence type="ECO:0000256" key="1">
    <source>
        <dbReference type="SAM" id="SignalP"/>
    </source>
</evidence>
<gene>
    <name evidence="2" type="ORF">I2I05_11040</name>
</gene>
<evidence type="ECO:0000313" key="3">
    <source>
        <dbReference type="Proteomes" id="UP000597617"/>
    </source>
</evidence>
<feature type="chain" id="PRO_5047171062" evidence="1">
    <location>
        <begin position="27"/>
        <end position="253"/>
    </location>
</feature>
<dbReference type="Proteomes" id="UP000597617">
    <property type="component" value="Unassembled WGS sequence"/>
</dbReference>
<reference evidence="2 3" key="1">
    <citation type="submission" date="2020-11" db="EMBL/GenBank/DDBJ databases">
        <authorList>
            <person name="Kim M.K."/>
        </authorList>
    </citation>
    <scope>NUCLEOTIDE SEQUENCE [LARGE SCALE GENOMIC DNA]</scope>
    <source>
        <strain evidence="2 3">BT683</strain>
    </source>
</reference>
<sequence length="253" mass="27729">MFLTKINLRHASLVGVLLMGAASAQAQQAGTVPDGAAAQANLAALASGSPTVVPRGASEGLKGSPYAENRWLPAQITLTNNLPLAPVPLKYDVLEHRLLMRTVARPNDSLQLDDRQVVRFVLQEPASPFGPARQREFRRFLEAPLDRHRTDYVEVLHEGRYTLLKHYQKSLKKADFQGAYSSDRRFDEIEDKSVYYLRTPEAKLVPVKLGLKPLTAAAPPLAAALKSAVDQKKPKTDADWVAVLHAADPAPAK</sequence>
<protein>
    <submittedName>
        <fullName evidence="2">Uncharacterized protein</fullName>
    </submittedName>
</protein>